<gene>
    <name evidence="4" type="ORF">KP509_05G037500</name>
</gene>
<dbReference type="Pfam" id="PF00462">
    <property type="entry name" value="Glutaredoxin"/>
    <property type="match status" value="1"/>
</dbReference>
<name>A0A8T2UKZ5_CERRI</name>
<evidence type="ECO:0000313" key="4">
    <source>
        <dbReference type="EMBL" id="KAH7436827.1"/>
    </source>
</evidence>
<dbReference type="InterPro" id="IPR011767">
    <property type="entry name" value="GLR_AS"/>
</dbReference>
<reference evidence="4" key="1">
    <citation type="submission" date="2021-08" db="EMBL/GenBank/DDBJ databases">
        <title>WGS assembly of Ceratopteris richardii.</title>
        <authorList>
            <person name="Marchant D.B."/>
            <person name="Chen G."/>
            <person name="Jenkins J."/>
            <person name="Shu S."/>
            <person name="Leebens-Mack J."/>
            <person name="Grimwood J."/>
            <person name="Schmutz J."/>
            <person name="Soltis P."/>
            <person name="Soltis D."/>
            <person name="Chen Z.-H."/>
        </authorList>
    </citation>
    <scope>NUCLEOTIDE SEQUENCE</scope>
    <source>
        <strain evidence="4">Whitten #5841</strain>
        <tissue evidence="4">Leaf</tissue>
    </source>
</reference>
<dbReference type="Proteomes" id="UP000825935">
    <property type="component" value="Chromosome 5"/>
</dbReference>
<dbReference type="InterPro" id="IPR014025">
    <property type="entry name" value="Glutaredoxin_subgr"/>
</dbReference>
<accession>A0A8T2UKZ5</accession>
<evidence type="ECO:0000313" key="5">
    <source>
        <dbReference type="Proteomes" id="UP000825935"/>
    </source>
</evidence>
<dbReference type="PRINTS" id="PR00160">
    <property type="entry name" value="GLUTAREDOXIN"/>
</dbReference>
<dbReference type="GO" id="GO:0015038">
    <property type="term" value="F:glutathione disulfide oxidoreductase activity"/>
    <property type="evidence" value="ECO:0007669"/>
    <property type="project" value="TreeGrafter"/>
</dbReference>
<comment type="caution">
    <text evidence="4">The sequence shown here is derived from an EMBL/GenBank/DDBJ whole genome shotgun (WGS) entry which is preliminary data.</text>
</comment>
<dbReference type="InterPro" id="IPR002109">
    <property type="entry name" value="Glutaredoxin"/>
</dbReference>
<dbReference type="PROSITE" id="PS00195">
    <property type="entry name" value="GLUTAREDOXIN_1"/>
    <property type="match status" value="1"/>
</dbReference>
<keyword evidence="5" id="KW-1185">Reference proteome</keyword>
<dbReference type="EMBL" id="CM035410">
    <property type="protein sequence ID" value="KAH7436827.1"/>
    <property type="molecule type" value="Genomic_DNA"/>
</dbReference>
<dbReference type="InterPro" id="IPR036249">
    <property type="entry name" value="Thioredoxin-like_sf"/>
</dbReference>
<dbReference type="AlphaFoldDB" id="A0A8T2UKZ5"/>
<dbReference type="PROSITE" id="PS51354">
    <property type="entry name" value="GLUTAREDOXIN_2"/>
    <property type="match status" value="1"/>
</dbReference>
<dbReference type="PROSITE" id="PS00194">
    <property type="entry name" value="THIOREDOXIN_1"/>
    <property type="match status" value="1"/>
</dbReference>
<keyword evidence="2" id="KW-0676">Redox-active center</keyword>
<dbReference type="GO" id="GO:0034599">
    <property type="term" value="P:cellular response to oxidative stress"/>
    <property type="evidence" value="ECO:0007669"/>
    <property type="project" value="TreeGrafter"/>
</dbReference>
<dbReference type="CDD" id="cd03419">
    <property type="entry name" value="GRX_GRXh_1_2_like"/>
    <property type="match status" value="1"/>
</dbReference>
<protein>
    <recommendedName>
        <fullName evidence="3">Glutaredoxin domain-containing protein</fullName>
    </recommendedName>
</protein>
<dbReference type="Gene3D" id="3.40.30.10">
    <property type="entry name" value="Glutaredoxin"/>
    <property type="match status" value="1"/>
</dbReference>
<proteinExistence type="predicted"/>
<organism evidence="4 5">
    <name type="scientific">Ceratopteris richardii</name>
    <name type="common">Triangle waterfern</name>
    <dbReference type="NCBI Taxonomy" id="49495"/>
    <lineage>
        <taxon>Eukaryota</taxon>
        <taxon>Viridiplantae</taxon>
        <taxon>Streptophyta</taxon>
        <taxon>Embryophyta</taxon>
        <taxon>Tracheophyta</taxon>
        <taxon>Polypodiopsida</taxon>
        <taxon>Polypodiidae</taxon>
        <taxon>Polypodiales</taxon>
        <taxon>Pteridineae</taxon>
        <taxon>Pteridaceae</taxon>
        <taxon>Parkerioideae</taxon>
        <taxon>Ceratopteris</taxon>
    </lineage>
</organism>
<dbReference type="OrthoDB" id="418495at2759"/>
<dbReference type="SUPFAM" id="SSF52833">
    <property type="entry name" value="Thioredoxin-like"/>
    <property type="match status" value="1"/>
</dbReference>
<dbReference type="GO" id="GO:0005737">
    <property type="term" value="C:cytoplasm"/>
    <property type="evidence" value="ECO:0007669"/>
    <property type="project" value="TreeGrafter"/>
</dbReference>
<dbReference type="PANTHER" id="PTHR45694">
    <property type="entry name" value="GLUTAREDOXIN 2"/>
    <property type="match status" value="1"/>
</dbReference>
<dbReference type="InterPro" id="IPR017937">
    <property type="entry name" value="Thioredoxin_CS"/>
</dbReference>
<evidence type="ECO:0000256" key="1">
    <source>
        <dbReference type="ARBA" id="ARBA00023157"/>
    </source>
</evidence>
<feature type="domain" description="Glutaredoxin" evidence="3">
    <location>
        <begin position="86"/>
        <end position="144"/>
    </location>
</feature>
<dbReference type="PANTHER" id="PTHR45694:SF18">
    <property type="entry name" value="GLUTAREDOXIN-1-RELATED"/>
    <property type="match status" value="1"/>
</dbReference>
<evidence type="ECO:0000259" key="3">
    <source>
        <dbReference type="Pfam" id="PF00462"/>
    </source>
</evidence>
<keyword evidence="1" id="KW-1015">Disulfide bond</keyword>
<evidence type="ECO:0000256" key="2">
    <source>
        <dbReference type="ARBA" id="ARBA00023284"/>
    </source>
</evidence>
<sequence>MAASAFASAFFTCSSLSSSRRSFLTAPHRLVPTDFCKVRLSHPKLEQRQLSHCVAFGPLALRSMSNSSSPSDIEDIIKSKNSENAVVIYSKTWCPYCSRVKSLFNEVKVKPYIVELDELDNEVEVQAALQRLTGQSSVPNVFIDFFSQGLAPQGILYRGSPILEMMGPGLFVQAL</sequence>